<dbReference type="GO" id="GO:0016020">
    <property type="term" value="C:membrane"/>
    <property type="evidence" value="ECO:0007669"/>
    <property type="project" value="UniProtKB-SubCell"/>
</dbReference>
<evidence type="ECO:0000256" key="5">
    <source>
        <dbReference type="ARBA" id="ARBA00023136"/>
    </source>
</evidence>
<evidence type="ECO:0000256" key="2">
    <source>
        <dbReference type="ARBA" id="ARBA00007362"/>
    </source>
</evidence>
<feature type="transmembrane region" description="Helical" evidence="6">
    <location>
        <begin position="14"/>
        <end position="34"/>
    </location>
</feature>
<dbReference type="AlphaFoldDB" id="A0A9E2BID8"/>
<dbReference type="Pfam" id="PF00892">
    <property type="entry name" value="EamA"/>
    <property type="match status" value="1"/>
</dbReference>
<dbReference type="Proteomes" id="UP000811545">
    <property type="component" value="Unassembled WGS sequence"/>
</dbReference>
<dbReference type="PANTHER" id="PTHR32322">
    <property type="entry name" value="INNER MEMBRANE TRANSPORTER"/>
    <property type="match status" value="1"/>
</dbReference>
<dbReference type="InterPro" id="IPR037185">
    <property type="entry name" value="EmrE-like"/>
</dbReference>
<comment type="similarity">
    <text evidence="2">Belongs to the EamA transporter family.</text>
</comment>
<evidence type="ECO:0000256" key="1">
    <source>
        <dbReference type="ARBA" id="ARBA00004141"/>
    </source>
</evidence>
<feature type="domain" description="EamA" evidence="7">
    <location>
        <begin position="16"/>
        <end position="158"/>
    </location>
</feature>
<protein>
    <recommendedName>
        <fullName evidence="7">EamA domain-containing protein</fullName>
    </recommendedName>
</protein>
<dbReference type="InterPro" id="IPR050638">
    <property type="entry name" value="AA-Vitamin_Transporters"/>
</dbReference>
<evidence type="ECO:0000256" key="6">
    <source>
        <dbReference type="SAM" id="Phobius"/>
    </source>
</evidence>
<feature type="transmembrane region" description="Helical" evidence="6">
    <location>
        <begin position="140"/>
        <end position="159"/>
    </location>
</feature>
<evidence type="ECO:0000313" key="8">
    <source>
        <dbReference type="EMBL" id="MBT9146161.1"/>
    </source>
</evidence>
<comment type="caution">
    <text evidence="8">The sequence shown here is derived from an EMBL/GenBank/DDBJ whole genome shotgun (WGS) entry which is preliminary data.</text>
</comment>
<dbReference type="EMBL" id="QLTW01000353">
    <property type="protein sequence ID" value="MBT9146161.1"/>
    <property type="molecule type" value="Genomic_DNA"/>
</dbReference>
<evidence type="ECO:0000259" key="7">
    <source>
        <dbReference type="Pfam" id="PF00892"/>
    </source>
</evidence>
<organism evidence="8 9">
    <name type="scientific">Psychracetigena formicireducens</name>
    <dbReference type="NCBI Taxonomy" id="2986056"/>
    <lineage>
        <taxon>Bacteria</taxon>
        <taxon>Bacillati</taxon>
        <taxon>Candidatus Lithacetigenota</taxon>
        <taxon>Candidatus Psychracetigena</taxon>
    </lineage>
</organism>
<evidence type="ECO:0000256" key="3">
    <source>
        <dbReference type="ARBA" id="ARBA00022692"/>
    </source>
</evidence>
<feature type="transmembrane region" description="Helical" evidence="6">
    <location>
        <begin position="46"/>
        <end position="66"/>
    </location>
</feature>
<sequence length="161" mass="17103">MASSGEEISNLLNINSWALAVLVATICYAVNIHLIKYWLSEIKPLAISSLTVTFAGLPGLAGLLLFTDFTHKISSITTLESGVGKSLMAILVLGTFSTAIALIFFNKLIKKTSAVFASSVTYLIPVFAIAWAIVDGEALTAVHFMGLVAVLGGIFLINIKK</sequence>
<evidence type="ECO:0000313" key="9">
    <source>
        <dbReference type="Proteomes" id="UP000811545"/>
    </source>
</evidence>
<dbReference type="SUPFAM" id="SSF103481">
    <property type="entry name" value="Multidrug resistance efflux transporter EmrE"/>
    <property type="match status" value="1"/>
</dbReference>
<proteinExistence type="inferred from homology"/>
<accession>A0A9E2BID8</accession>
<keyword evidence="5 6" id="KW-0472">Membrane</keyword>
<feature type="transmembrane region" description="Helical" evidence="6">
    <location>
        <begin position="86"/>
        <end position="105"/>
    </location>
</feature>
<keyword evidence="3 6" id="KW-0812">Transmembrane</keyword>
<evidence type="ECO:0000256" key="4">
    <source>
        <dbReference type="ARBA" id="ARBA00022989"/>
    </source>
</evidence>
<gene>
    <name evidence="8" type="ORF">DDT42_02043</name>
</gene>
<dbReference type="InterPro" id="IPR000620">
    <property type="entry name" value="EamA_dom"/>
</dbReference>
<comment type="subcellular location">
    <subcellularLocation>
        <location evidence="1">Membrane</location>
        <topology evidence="1">Multi-pass membrane protein</topology>
    </subcellularLocation>
</comment>
<name>A0A9E2BID8_PSYF1</name>
<keyword evidence="4 6" id="KW-1133">Transmembrane helix</keyword>
<feature type="transmembrane region" description="Helical" evidence="6">
    <location>
        <begin position="114"/>
        <end position="134"/>
    </location>
</feature>
<dbReference type="PANTHER" id="PTHR32322:SF2">
    <property type="entry name" value="EAMA DOMAIN-CONTAINING PROTEIN"/>
    <property type="match status" value="1"/>
</dbReference>
<reference evidence="8 9" key="1">
    <citation type="journal article" date="2021" name="bioRxiv">
        <title>Unique metabolic strategies in Hadean analogues reveal hints for primordial physiology.</title>
        <authorList>
            <person name="Nobu M.K."/>
            <person name="Nakai R."/>
            <person name="Tamazawa S."/>
            <person name="Mori H."/>
            <person name="Toyoda A."/>
            <person name="Ijiri A."/>
            <person name="Suzuki S."/>
            <person name="Kurokawa K."/>
            <person name="Kamagata Y."/>
            <person name="Tamaki H."/>
        </authorList>
    </citation>
    <scope>NUCLEOTIDE SEQUENCE [LARGE SCALE GENOMIC DNA]</scope>
    <source>
        <strain evidence="8">BS525</strain>
    </source>
</reference>